<dbReference type="InterPro" id="IPR040676">
    <property type="entry name" value="DUF5641"/>
</dbReference>
<dbReference type="InterPro" id="IPR036397">
    <property type="entry name" value="RNaseH_sf"/>
</dbReference>
<reference evidence="3" key="1">
    <citation type="submission" date="2023-10" db="EMBL/GenBank/DDBJ databases">
        <title>Genome assemblies of two species of porcelain crab, Petrolisthes cinctipes and Petrolisthes manimaculis (Anomura: Porcellanidae).</title>
        <authorList>
            <person name="Angst P."/>
        </authorList>
    </citation>
    <scope>NUCLEOTIDE SEQUENCE</scope>
    <source>
        <strain evidence="3">PB745_01</strain>
        <tissue evidence="3">Gill</tissue>
    </source>
</reference>
<keyword evidence="4" id="KW-1185">Reference proteome</keyword>
<dbReference type="InterPro" id="IPR043502">
    <property type="entry name" value="DNA/RNA_pol_sf"/>
</dbReference>
<dbReference type="Pfam" id="PF18701">
    <property type="entry name" value="DUF5641"/>
    <property type="match status" value="1"/>
</dbReference>
<dbReference type="GO" id="GO:0003676">
    <property type="term" value="F:nucleic acid binding"/>
    <property type="evidence" value="ECO:0007669"/>
    <property type="project" value="InterPro"/>
</dbReference>
<dbReference type="Gene3D" id="3.30.420.10">
    <property type="entry name" value="Ribonuclease H-like superfamily/Ribonuclease H"/>
    <property type="match status" value="1"/>
</dbReference>
<dbReference type="PANTHER" id="PTHR47331:SF1">
    <property type="entry name" value="GAG-LIKE PROTEIN"/>
    <property type="match status" value="1"/>
</dbReference>
<evidence type="ECO:0000313" key="3">
    <source>
        <dbReference type="EMBL" id="KAK3869283.1"/>
    </source>
</evidence>
<comment type="caution">
    <text evidence="3">The sequence shown here is derived from an EMBL/GenBank/DDBJ whole genome shotgun (WGS) entry which is preliminary data.</text>
</comment>
<dbReference type="EMBL" id="JAWQEG010002856">
    <property type="protein sequence ID" value="KAK3869283.1"/>
    <property type="molecule type" value="Genomic_DNA"/>
</dbReference>
<dbReference type="GO" id="GO:0015074">
    <property type="term" value="P:DNA integration"/>
    <property type="evidence" value="ECO:0007669"/>
    <property type="project" value="InterPro"/>
</dbReference>
<dbReference type="PROSITE" id="PS50994">
    <property type="entry name" value="INTEGRASE"/>
    <property type="match status" value="1"/>
</dbReference>
<keyword evidence="1" id="KW-0175">Coiled coil</keyword>
<dbReference type="InterPro" id="IPR008042">
    <property type="entry name" value="Retrotrans_Pao"/>
</dbReference>
<evidence type="ECO:0000259" key="2">
    <source>
        <dbReference type="PROSITE" id="PS50994"/>
    </source>
</evidence>
<dbReference type="Pfam" id="PF05380">
    <property type="entry name" value="Peptidase_A17"/>
    <property type="match status" value="1"/>
</dbReference>
<organism evidence="3 4">
    <name type="scientific">Petrolisthes cinctipes</name>
    <name type="common">Flat porcelain crab</name>
    <dbReference type="NCBI Taxonomy" id="88211"/>
    <lineage>
        <taxon>Eukaryota</taxon>
        <taxon>Metazoa</taxon>
        <taxon>Ecdysozoa</taxon>
        <taxon>Arthropoda</taxon>
        <taxon>Crustacea</taxon>
        <taxon>Multicrustacea</taxon>
        <taxon>Malacostraca</taxon>
        <taxon>Eumalacostraca</taxon>
        <taxon>Eucarida</taxon>
        <taxon>Decapoda</taxon>
        <taxon>Pleocyemata</taxon>
        <taxon>Anomura</taxon>
        <taxon>Galatheoidea</taxon>
        <taxon>Porcellanidae</taxon>
        <taxon>Petrolisthes</taxon>
    </lineage>
</organism>
<gene>
    <name evidence="3" type="ORF">Pcinc_025392</name>
</gene>
<accession>A0AAE1FAP0</accession>
<dbReference type="GO" id="GO:0071897">
    <property type="term" value="P:DNA biosynthetic process"/>
    <property type="evidence" value="ECO:0007669"/>
    <property type="project" value="UniProtKB-ARBA"/>
</dbReference>
<protein>
    <recommendedName>
        <fullName evidence="2">Integrase catalytic domain-containing protein</fullName>
    </recommendedName>
</protein>
<dbReference type="InterPro" id="IPR001584">
    <property type="entry name" value="Integrase_cat-core"/>
</dbReference>
<feature type="domain" description="Integrase catalytic" evidence="2">
    <location>
        <begin position="611"/>
        <end position="798"/>
    </location>
</feature>
<name>A0AAE1FAP0_PETCI</name>
<dbReference type="InterPro" id="IPR012337">
    <property type="entry name" value="RNaseH-like_sf"/>
</dbReference>
<dbReference type="AlphaFoldDB" id="A0AAE1FAP0"/>
<dbReference type="Proteomes" id="UP001286313">
    <property type="component" value="Unassembled WGS sequence"/>
</dbReference>
<proteinExistence type="predicted"/>
<dbReference type="SUPFAM" id="SSF53098">
    <property type="entry name" value="Ribonuclease H-like"/>
    <property type="match status" value="1"/>
</dbReference>
<evidence type="ECO:0000313" key="4">
    <source>
        <dbReference type="Proteomes" id="UP001286313"/>
    </source>
</evidence>
<dbReference type="GO" id="GO:0042575">
    <property type="term" value="C:DNA polymerase complex"/>
    <property type="evidence" value="ECO:0007669"/>
    <property type="project" value="UniProtKB-ARBA"/>
</dbReference>
<feature type="coiled-coil region" evidence="1">
    <location>
        <begin position="193"/>
        <end position="220"/>
    </location>
</feature>
<dbReference type="SUPFAM" id="SSF56672">
    <property type="entry name" value="DNA/RNA polymerases"/>
    <property type="match status" value="1"/>
</dbReference>
<evidence type="ECO:0000256" key="1">
    <source>
        <dbReference type="SAM" id="Coils"/>
    </source>
</evidence>
<dbReference type="PANTHER" id="PTHR47331">
    <property type="entry name" value="PHD-TYPE DOMAIN-CONTAINING PROTEIN"/>
    <property type="match status" value="1"/>
</dbReference>
<sequence length="919" mass="105317">MEFTTIAQTRMPVESTVIALLVLDVSDTQKPCCIPEVDVRPTLNIDLSGLASKVEIQKWPHLQNLEIPQLEVDQVHLLIGQDCADLLLPMEIKKGRLGEPFAIRTSLGWAINGPIDPSKSAVRSSYFVHSISGLEKDPSKLWELEGINSESPGMSQNDVKILEAWDRSETLMKGHYTLGIPFKAERPCLPDNRTMAEKRLHMLRKRLDKVEDLKERYVGEIHKLVDKDYAEVVPNEDVNRADGKVWYFPHHPVHNPKKTDKTRVVFDCAAKFGGSSLNDHVCLGPDLANKLVGVLLRFREGAIAFPADIVTMYHQVKVTTDDRDVLRFLWLQDVGQLVTYRMISHLFGGVWSPSCANYALHRVTKEFIEEFPEIVLNTILRNFYVDDCVKSTKTLDTALPLANQTMQLLARRGFHLTKFASNSPELLNSIPKEEWGKSFTTLDVRLDKLPRFVLKARKLFQHLCRLQKGWNESLPKDLEEQWGRWLSDLPAIREFSIPRCVIHHFCDASENGYGAVAYLRTRFDGESTGKRFHTYVANRVAKILEHTTPTQWRYVPTTENPGDDASRGMTADDLVNNKRWSKGPSLLYQHRKLRGKAEIQQMASLPEASVTPFEPPFTRVGVDNFGSFIVKRARSELKRYGYIFTCFSIRAVHIEVAHTLNTDSFIIALERFMARRGEPKEIWSGNGTNFVGAQKELRNAIQDWNQNQIHEHLLKKEITWKFNPPGASHMGGVWERQIRTIRAVLAGVVKQQIMDDETLVTLMTVVEGIVNSRPITKLSDDPRDDRPLTPNHLQMLRSGPVLPFGRVESKDMYRCRWKQVQYLTDVIWHRWLREYLPTLQECQIWLKQKPNLRIGDLVLVKQENMPRNKWPLGLIVKAYKSVDNLVRSIEVRTTTGTYDRPISKTCVLENANIEANTEN</sequence>
<dbReference type="CDD" id="cd01644">
    <property type="entry name" value="RT_pepA17"/>
    <property type="match status" value="1"/>
</dbReference>